<feature type="compositionally biased region" description="Basic residues" evidence="1">
    <location>
        <begin position="98"/>
        <end position="108"/>
    </location>
</feature>
<accession>A0A9P9EXZ4</accession>
<dbReference type="Proteomes" id="UP000738349">
    <property type="component" value="Unassembled WGS sequence"/>
</dbReference>
<reference evidence="2" key="1">
    <citation type="journal article" date="2021" name="Nat. Commun.">
        <title>Genetic determinants of endophytism in the Arabidopsis root mycobiome.</title>
        <authorList>
            <person name="Mesny F."/>
            <person name="Miyauchi S."/>
            <person name="Thiergart T."/>
            <person name="Pickel B."/>
            <person name="Atanasova L."/>
            <person name="Karlsson M."/>
            <person name="Huettel B."/>
            <person name="Barry K.W."/>
            <person name="Haridas S."/>
            <person name="Chen C."/>
            <person name="Bauer D."/>
            <person name="Andreopoulos W."/>
            <person name="Pangilinan J."/>
            <person name="LaButti K."/>
            <person name="Riley R."/>
            <person name="Lipzen A."/>
            <person name="Clum A."/>
            <person name="Drula E."/>
            <person name="Henrissat B."/>
            <person name="Kohler A."/>
            <person name="Grigoriev I.V."/>
            <person name="Martin F.M."/>
            <person name="Hacquard S."/>
        </authorList>
    </citation>
    <scope>NUCLEOTIDE SEQUENCE</scope>
    <source>
        <strain evidence="2">MPI-CAGE-AT-0147</strain>
    </source>
</reference>
<feature type="compositionally biased region" description="Polar residues" evidence="1">
    <location>
        <begin position="118"/>
        <end position="132"/>
    </location>
</feature>
<feature type="region of interest" description="Disordered" evidence="1">
    <location>
        <begin position="281"/>
        <end position="304"/>
    </location>
</feature>
<comment type="caution">
    <text evidence="2">The sequence shown here is derived from an EMBL/GenBank/DDBJ whole genome shotgun (WGS) entry which is preliminary data.</text>
</comment>
<feature type="compositionally biased region" description="Basic residues" evidence="1">
    <location>
        <begin position="288"/>
        <end position="297"/>
    </location>
</feature>
<sequence>MCESARSYPLQYPLLSPPAAAALQLYPLIWPFPIAAALCESAAGHHHSFLLCHSLPAQALVARTCHHLNTTQLPLFCPLPRCRSAVFRSSTTPTLWKHTTRHRHRHNTTRLLLPPSPGSQALDDTSNPTTPTAESRSLSLSHESAAAAVAVAADPTHRSLSALLPIVHSAIPLSTLRPSSVIAQRLSASPTATTPATAPLRQSPAPLPIRPKTPPLPTHPCPRSLLLLSPNHPHTPSRLSRPSSPSSSPPIGSRPSLEPRARSLNPTPILLAPVAISSHPIVSSGPRHTIKHPRLQRHGATPDW</sequence>
<feature type="region of interest" description="Disordered" evidence="1">
    <location>
        <begin position="97"/>
        <end position="140"/>
    </location>
</feature>
<dbReference type="AlphaFoldDB" id="A0A9P9EXZ4"/>
<evidence type="ECO:0000313" key="3">
    <source>
        <dbReference type="Proteomes" id="UP000738349"/>
    </source>
</evidence>
<dbReference type="EMBL" id="JAGMUV010000007">
    <property type="protein sequence ID" value="KAH7148289.1"/>
    <property type="molecule type" value="Genomic_DNA"/>
</dbReference>
<protein>
    <submittedName>
        <fullName evidence="2">Uncharacterized protein</fullName>
    </submittedName>
</protein>
<keyword evidence="3" id="KW-1185">Reference proteome</keyword>
<evidence type="ECO:0000256" key="1">
    <source>
        <dbReference type="SAM" id="MobiDB-lite"/>
    </source>
</evidence>
<feature type="region of interest" description="Disordered" evidence="1">
    <location>
        <begin position="187"/>
        <end position="263"/>
    </location>
</feature>
<name>A0A9P9EXZ4_9HYPO</name>
<feature type="compositionally biased region" description="Low complexity" evidence="1">
    <location>
        <begin position="187"/>
        <end position="199"/>
    </location>
</feature>
<evidence type="ECO:0000313" key="2">
    <source>
        <dbReference type="EMBL" id="KAH7148289.1"/>
    </source>
</evidence>
<feature type="compositionally biased region" description="Pro residues" evidence="1">
    <location>
        <begin position="205"/>
        <end position="220"/>
    </location>
</feature>
<organism evidence="2 3">
    <name type="scientific">Dactylonectria macrodidyma</name>
    <dbReference type="NCBI Taxonomy" id="307937"/>
    <lineage>
        <taxon>Eukaryota</taxon>
        <taxon>Fungi</taxon>
        <taxon>Dikarya</taxon>
        <taxon>Ascomycota</taxon>
        <taxon>Pezizomycotina</taxon>
        <taxon>Sordariomycetes</taxon>
        <taxon>Hypocreomycetidae</taxon>
        <taxon>Hypocreales</taxon>
        <taxon>Nectriaceae</taxon>
        <taxon>Dactylonectria</taxon>
    </lineage>
</organism>
<gene>
    <name evidence="2" type="ORF">EDB81DRAFT_458607</name>
</gene>
<feature type="compositionally biased region" description="Low complexity" evidence="1">
    <location>
        <begin position="236"/>
        <end position="256"/>
    </location>
</feature>
<proteinExistence type="predicted"/>